<evidence type="ECO:0000313" key="2">
    <source>
        <dbReference type="EMBL" id="ESA04076.1"/>
    </source>
</evidence>
<dbReference type="Pfam" id="PF04937">
    <property type="entry name" value="DUF659"/>
    <property type="match status" value="1"/>
</dbReference>
<accession>U9TL77</accession>
<protein>
    <recommendedName>
        <fullName evidence="1">DUF659 domain-containing protein</fullName>
    </recommendedName>
</protein>
<dbReference type="AlphaFoldDB" id="U9TL77"/>
<sequence>MGSNVESVDGWCDPLGRSIYAFIIITPSKRQYIHTLKDTSMDSHTGTFNATEIEKVLTSIGPEKFAAVVSDAESAMQMARRLITEKYTHILSIRCMAHHLNLVSNDFLEFISEEGKTFLSYTTFQPGQFVENGFLKTLFDKNPQQPVDKAQLLVDMFGESNQYMLYPNTIRCGNDPC</sequence>
<dbReference type="EMBL" id="KI294597">
    <property type="protein sequence ID" value="ESA04076.1"/>
    <property type="molecule type" value="Genomic_DNA"/>
</dbReference>
<dbReference type="InterPro" id="IPR007021">
    <property type="entry name" value="DUF659"/>
</dbReference>
<dbReference type="SUPFAM" id="SSF53098">
    <property type="entry name" value="Ribonuclease H-like"/>
    <property type="match status" value="1"/>
</dbReference>
<name>U9TL77_RHIID</name>
<proteinExistence type="predicted"/>
<organism evidence="2">
    <name type="scientific">Rhizophagus irregularis (strain DAOM 181602 / DAOM 197198 / MUCL 43194)</name>
    <name type="common">Arbuscular mycorrhizal fungus</name>
    <name type="synonym">Glomus intraradices</name>
    <dbReference type="NCBI Taxonomy" id="747089"/>
    <lineage>
        <taxon>Eukaryota</taxon>
        <taxon>Fungi</taxon>
        <taxon>Fungi incertae sedis</taxon>
        <taxon>Mucoromycota</taxon>
        <taxon>Glomeromycotina</taxon>
        <taxon>Glomeromycetes</taxon>
        <taxon>Glomerales</taxon>
        <taxon>Glomeraceae</taxon>
        <taxon>Rhizophagus</taxon>
    </lineage>
</organism>
<feature type="domain" description="DUF659" evidence="1">
    <location>
        <begin position="8"/>
        <end position="110"/>
    </location>
</feature>
<dbReference type="InterPro" id="IPR012337">
    <property type="entry name" value="RNaseH-like_sf"/>
</dbReference>
<evidence type="ECO:0000259" key="1">
    <source>
        <dbReference type="Pfam" id="PF04937"/>
    </source>
</evidence>
<gene>
    <name evidence="2" type="ORF">GLOINDRAFT_4946</name>
</gene>
<dbReference type="HOGENOM" id="CLU_1518640_0_0_1"/>
<reference evidence="2" key="1">
    <citation type="submission" date="2013-07" db="EMBL/GenBank/DDBJ databases">
        <title>The genome of an arbuscular mycorrhizal fungus provides insights into the evolution of the oldest plant symbiosis.</title>
        <authorList>
            <consortium name="DOE Joint Genome Institute"/>
            <person name="Tisserant E."/>
            <person name="Malbreil M."/>
            <person name="Kuo A."/>
            <person name="Kohler A."/>
            <person name="Symeonidi A."/>
            <person name="Balestrini R."/>
            <person name="Charron P."/>
            <person name="Duensing N."/>
            <person name="Frei-dit-Frey N."/>
            <person name="Gianinazzi-Pearson V."/>
            <person name="Gilbert B."/>
            <person name="Handa Y."/>
            <person name="Hijri M."/>
            <person name="Kaul R."/>
            <person name="Kawaguchi M."/>
            <person name="Krajinski F."/>
            <person name="Lammers P."/>
            <person name="Lapierre D."/>
            <person name="Masclaux F.G."/>
            <person name="Murat C."/>
            <person name="Morin E."/>
            <person name="Ndikumana S."/>
            <person name="Pagni M."/>
            <person name="Petitpierre D."/>
            <person name="Requena N."/>
            <person name="Rosikiewicz P."/>
            <person name="Riley R."/>
            <person name="Saito K."/>
            <person name="San Clemente H."/>
            <person name="Shapiro H."/>
            <person name="van Tuinen D."/>
            <person name="Becard G."/>
            <person name="Bonfante P."/>
            <person name="Paszkowski U."/>
            <person name="Shachar-Hill Y."/>
            <person name="Young J.P."/>
            <person name="Sanders I.R."/>
            <person name="Henrissat B."/>
            <person name="Rensing S.A."/>
            <person name="Grigoriev I.V."/>
            <person name="Corradi N."/>
            <person name="Roux C."/>
            <person name="Martin F."/>
        </authorList>
    </citation>
    <scope>NUCLEOTIDE SEQUENCE</scope>
    <source>
        <strain evidence="2">DAOM 197198</strain>
    </source>
</reference>